<feature type="compositionally biased region" description="Gly residues" evidence="1">
    <location>
        <begin position="168"/>
        <end position="180"/>
    </location>
</feature>
<evidence type="ECO:0000256" key="1">
    <source>
        <dbReference type="SAM" id="MobiDB-lite"/>
    </source>
</evidence>
<proteinExistence type="predicted"/>
<name>A0A2A6CLW6_PRIPA</name>
<accession>A0A2A6CLW6</accession>
<reference evidence="3" key="1">
    <citation type="journal article" date="2008" name="Nat. Genet.">
        <title>The Pristionchus pacificus genome provides a unique perspective on nematode lifestyle and parasitism.</title>
        <authorList>
            <person name="Dieterich C."/>
            <person name="Clifton S.W."/>
            <person name="Schuster L.N."/>
            <person name="Chinwalla A."/>
            <person name="Delehaunty K."/>
            <person name="Dinkelacker I."/>
            <person name="Fulton L."/>
            <person name="Fulton R."/>
            <person name="Godfrey J."/>
            <person name="Minx P."/>
            <person name="Mitreva M."/>
            <person name="Roeseler W."/>
            <person name="Tian H."/>
            <person name="Witte H."/>
            <person name="Yang S.P."/>
            <person name="Wilson R.K."/>
            <person name="Sommer R.J."/>
        </authorList>
    </citation>
    <scope>NUCLEOTIDE SEQUENCE [LARGE SCALE GENOMIC DNA]</scope>
    <source>
        <strain evidence="3">PS312</strain>
    </source>
</reference>
<sequence>MRGPEIASIELGAPGVTAVAQPVSSSYADGCCLLKLPGEFIQIPQGTQSSDTSDPVVGGEWTGPGIGTGTRPVAGFPLAGEGTGVRSDASGEGHVEARPDGGVEVGCIRGGEIGCVLAARETGEGGFRLGDGVREPNQESRSGVGELTALAVPTSVVFLGPGGVAGGLAVGDTGGPGGKMGEGKRGRREEGKGINIENEEKEGSMVIYVC</sequence>
<evidence type="ECO:0000313" key="3">
    <source>
        <dbReference type="Proteomes" id="UP000005239"/>
    </source>
</evidence>
<dbReference type="EnsemblMetazoa" id="PPA34268.1">
    <property type="protein sequence ID" value="PPA34268.1"/>
    <property type="gene ID" value="WBGene00272637"/>
</dbReference>
<dbReference type="Proteomes" id="UP000005239">
    <property type="component" value="Unassembled WGS sequence"/>
</dbReference>
<organism evidence="2 3">
    <name type="scientific">Pristionchus pacificus</name>
    <name type="common">Parasitic nematode worm</name>
    <dbReference type="NCBI Taxonomy" id="54126"/>
    <lineage>
        <taxon>Eukaryota</taxon>
        <taxon>Metazoa</taxon>
        <taxon>Ecdysozoa</taxon>
        <taxon>Nematoda</taxon>
        <taxon>Chromadorea</taxon>
        <taxon>Rhabditida</taxon>
        <taxon>Rhabditina</taxon>
        <taxon>Diplogasteromorpha</taxon>
        <taxon>Diplogasteroidea</taxon>
        <taxon>Neodiplogasteridae</taxon>
        <taxon>Pristionchus</taxon>
    </lineage>
</organism>
<feature type="compositionally biased region" description="Basic and acidic residues" evidence="1">
    <location>
        <begin position="181"/>
        <end position="192"/>
    </location>
</feature>
<keyword evidence="3" id="KW-1185">Reference proteome</keyword>
<protein>
    <submittedName>
        <fullName evidence="2">Uncharacterized protein</fullName>
    </submittedName>
</protein>
<gene>
    <name evidence="2" type="primary">WBGene00272637</name>
</gene>
<evidence type="ECO:0000313" key="2">
    <source>
        <dbReference type="EnsemblMetazoa" id="PPA34268.1"/>
    </source>
</evidence>
<reference evidence="2" key="2">
    <citation type="submission" date="2022-06" db="UniProtKB">
        <authorList>
            <consortium name="EnsemblMetazoa"/>
        </authorList>
    </citation>
    <scope>IDENTIFICATION</scope>
    <source>
        <strain evidence="2">PS312</strain>
    </source>
</reference>
<dbReference type="AlphaFoldDB" id="A0A2A6CLW6"/>
<feature type="region of interest" description="Disordered" evidence="1">
    <location>
        <begin position="168"/>
        <end position="192"/>
    </location>
</feature>
<accession>A0A8R1UMR6</accession>